<reference evidence="1" key="1">
    <citation type="submission" date="2019-04" db="EMBL/GenBank/DDBJ databases">
        <title>Microbes associate with the intestines of laboratory mice.</title>
        <authorList>
            <person name="Navarre W."/>
            <person name="Wong E."/>
            <person name="Huang K.C."/>
            <person name="Tropini C."/>
            <person name="Ng K."/>
            <person name="Yu B."/>
        </authorList>
    </citation>
    <scope>NUCLEOTIDE SEQUENCE</scope>
    <source>
        <strain evidence="1">NM86_A22</strain>
    </source>
</reference>
<name>A0AC61S8F4_9BACT</name>
<evidence type="ECO:0000313" key="1">
    <source>
        <dbReference type="EMBL" id="THG55063.1"/>
    </source>
</evidence>
<protein>
    <submittedName>
        <fullName evidence="1">Uncharacterized protein</fullName>
    </submittedName>
</protein>
<accession>A0AC61S8F4</accession>
<dbReference type="EMBL" id="SSTG01000005">
    <property type="protein sequence ID" value="THG55063.1"/>
    <property type="molecule type" value="Genomic_DNA"/>
</dbReference>
<organism evidence="1 2">
    <name type="scientific">Muribaculum caecicola</name>
    <dbReference type="NCBI Taxonomy" id="3038144"/>
    <lineage>
        <taxon>Bacteria</taxon>
        <taxon>Pseudomonadati</taxon>
        <taxon>Bacteroidota</taxon>
        <taxon>Bacteroidia</taxon>
        <taxon>Bacteroidales</taxon>
        <taxon>Muribaculaceae</taxon>
        <taxon>Muribaculum</taxon>
    </lineage>
</organism>
<gene>
    <name evidence="1" type="ORF">E5990_00965</name>
</gene>
<sequence length="156" mass="17595">MAEDNNDSRVHLKVLGGLSYSTLSGEDGIFGPTAGGRFDIRVSSQPVYVGAGIEYMNKGFHHNSNHSFVVPFLGSYHLQFGEQITIEPFAGTTISYGFNWKNWDCGLRLGCNLRAKRWDFTVGYDLGFRHYTFNYAEGRNQSLFINVGYNFNLDIN</sequence>
<comment type="caution">
    <text evidence="1">The sequence shown here is derived from an EMBL/GenBank/DDBJ whole genome shotgun (WGS) entry which is preliminary data.</text>
</comment>
<dbReference type="Proteomes" id="UP000305401">
    <property type="component" value="Unassembled WGS sequence"/>
</dbReference>
<proteinExistence type="predicted"/>
<keyword evidence="2" id="KW-1185">Reference proteome</keyword>
<evidence type="ECO:0000313" key="2">
    <source>
        <dbReference type="Proteomes" id="UP000305401"/>
    </source>
</evidence>